<evidence type="ECO:0000256" key="3">
    <source>
        <dbReference type="ARBA" id="ARBA00022448"/>
    </source>
</evidence>
<comment type="similarity">
    <text evidence="2">Belongs to the binding-protein-dependent transport system permease family. FecCD subfamily.</text>
</comment>
<evidence type="ECO:0000256" key="8">
    <source>
        <dbReference type="SAM" id="Phobius"/>
    </source>
</evidence>
<keyword evidence="6 8" id="KW-1133">Transmembrane helix</keyword>
<feature type="transmembrane region" description="Helical" evidence="8">
    <location>
        <begin position="225"/>
        <end position="254"/>
    </location>
</feature>
<dbReference type="PANTHER" id="PTHR30472">
    <property type="entry name" value="FERRIC ENTEROBACTIN TRANSPORT SYSTEM PERMEASE PROTEIN"/>
    <property type="match status" value="1"/>
</dbReference>
<organism evidence="9 10">
    <name type="scientific">Staphylococcus agnetis</name>
    <dbReference type="NCBI Taxonomy" id="985762"/>
    <lineage>
        <taxon>Bacteria</taxon>
        <taxon>Bacillati</taxon>
        <taxon>Bacillota</taxon>
        <taxon>Bacilli</taxon>
        <taxon>Bacillales</taxon>
        <taxon>Staphylococcaceae</taxon>
        <taxon>Staphylococcus</taxon>
    </lineage>
</organism>
<reference evidence="9" key="1">
    <citation type="submission" date="2022-03" db="EMBL/GenBank/DDBJ databases">
        <title>Comparative Genomics of East African Camel-Associated Staphylococcaceae spp.: Diversity and Inheritance of Traits Involved in Host-Pathogen Interactions.</title>
        <authorList>
            <person name="Akarsu H."/>
            <person name="Liljander A."/>
            <person name="Younan M."/>
            <person name="Brodard I."/>
            <person name="Glucks I."/>
            <person name="Labroussaa F."/>
            <person name="Overesch G."/>
            <person name="Kuhnert P."/>
            <person name="Perreten V."/>
            <person name="Drexler J.F."/>
            <person name="Corman V.M."/>
            <person name="Falquet L."/>
            <person name="Jores J."/>
        </authorList>
    </citation>
    <scope>NUCLEOTIDE SEQUENCE</scope>
    <source>
        <strain evidence="9">IVB6197</strain>
    </source>
</reference>
<name>A0ABD7TWR6_9STAP</name>
<evidence type="ECO:0000256" key="5">
    <source>
        <dbReference type="ARBA" id="ARBA00022692"/>
    </source>
</evidence>
<accession>A0ABD7TWR6</accession>
<feature type="transmembrane region" description="Helical" evidence="8">
    <location>
        <begin position="9"/>
        <end position="26"/>
    </location>
</feature>
<dbReference type="Gene3D" id="1.10.3470.10">
    <property type="entry name" value="ABC transporter involved in vitamin B12 uptake, BtuC"/>
    <property type="match status" value="1"/>
</dbReference>
<proteinExistence type="inferred from homology"/>
<keyword evidence="7 8" id="KW-0472">Membrane</keyword>
<dbReference type="RefSeq" id="WP_262625716.1">
    <property type="nucleotide sequence ID" value="NZ_CP094808.1"/>
</dbReference>
<feature type="transmembrane region" description="Helical" evidence="8">
    <location>
        <begin position="292"/>
        <end position="313"/>
    </location>
</feature>
<dbReference type="Pfam" id="PF01032">
    <property type="entry name" value="FecCD"/>
    <property type="match status" value="1"/>
</dbReference>
<dbReference type="Proteomes" id="UP001065705">
    <property type="component" value="Chromosome"/>
</dbReference>
<evidence type="ECO:0000313" key="10">
    <source>
        <dbReference type="Proteomes" id="UP001065705"/>
    </source>
</evidence>
<gene>
    <name evidence="9" type="ORF">MUA95_01955</name>
</gene>
<protein>
    <submittedName>
        <fullName evidence="9">Iron chelate uptake ABC transporter family permease subunit</fullName>
    </submittedName>
</protein>
<feature type="transmembrane region" description="Helical" evidence="8">
    <location>
        <begin position="106"/>
        <end position="125"/>
    </location>
</feature>
<dbReference type="InterPro" id="IPR000522">
    <property type="entry name" value="ABC_transptr_permease_BtuC"/>
</dbReference>
<feature type="transmembrane region" description="Helical" evidence="8">
    <location>
        <begin position="176"/>
        <end position="194"/>
    </location>
</feature>
<dbReference type="InterPro" id="IPR037294">
    <property type="entry name" value="ABC_BtuC-like"/>
</dbReference>
<feature type="transmembrane region" description="Helical" evidence="8">
    <location>
        <begin position="266"/>
        <end position="286"/>
    </location>
</feature>
<evidence type="ECO:0000256" key="2">
    <source>
        <dbReference type="ARBA" id="ARBA00007935"/>
    </source>
</evidence>
<comment type="subcellular location">
    <subcellularLocation>
        <location evidence="1">Cell membrane</location>
        <topology evidence="1">Multi-pass membrane protein</topology>
    </subcellularLocation>
</comment>
<evidence type="ECO:0000256" key="6">
    <source>
        <dbReference type="ARBA" id="ARBA00022989"/>
    </source>
</evidence>
<evidence type="ECO:0000313" key="9">
    <source>
        <dbReference type="EMBL" id="UXU57596.1"/>
    </source>
</evidence>
<evidence type="ECO:0000256" key="4">
    <source>
        <dbReference type="ARBA" id="ARBA00022475"/>
    </source>
</evidence>
<sequence>MRNSSLKKLIILIVATILIGAMYLLIGLDFEIFEYQFSSRLRKLFLMILVGAAIAASTVIFQAITVNRLLTPSIMGLDAVYLFSKVLILFIFGASSIFITNFYLNFAVTLVVMIIFALILFEGIFKYGQFSVYFILLIGVILGTFFRSITGFLELLINPEDFLVVQSAMFANFDGANPTLVTLSAIALTILLLVTVKMLPYLDVLLLGRAHAINLGVNYTQMTRMLLILVALMVAIATALVGPITFLGLLTINLAHELIKNFEHCYILPATICISWISLFIAQWIVENLFEATTQVSILINLIGGIYFIYLLMRRRETT</sequence>
<evidence type="ECO:0000256" key="7">
    <source>
        <dbReference type="ARBA" id="ARBA00023136"/>
    </source>
</evidence>
<keyword evidence="4" id="KW-1003">Cell membrane</keyword>
<dbReference type="EMBL" id="CP094809">
    <property type="protein sequence ID" value="UXU57596.1"/>
    <property type="molecule type" value="Genomic_DNA"/>
</dbReference>
<feature type="transmembrane region" description="Helical" evidence="8">
    <location>
        <begin position="79"/>
        <end position="100"/>
    </location>
</feature>
<keyword evidence="3" id="KW-0813">Transport</keyword>
<keyword evidence="5 8" id="KW-0812">Transmembrane</keyword>
<feature type="transmembrane region" description="Helical" evidence="8">
    <location>
        <begin position="46"/>
        <end position="67"/>
    </location>
</feature>
<feature type="transmembrane region" description="Helical" evidence="8">
    <location>
        <begin position="132"/>
        <end position="156"/>
    </location>
</feature>
<dbReference type="GO" id="GO:0005886">
    <property type="term" value="C:plasma membrane"/>
    <property type="evidence" value="ECO:0007669"/>
    <property type="project" value="UniProtKB-SubCell"/>
</dbReference>
<dbReference type="PANTHER" id="PTHR30472:SF19">
    <property type="entry name" value="PETROBACTIN IMPORT SYSTEM PERMEASE PROTEIN YCLO"/>
    <property type="match status" value="1"/>
</dbReference>
<dbReference type="SUPFAM" id="SSF81345">
    <property type="entry name" value="ABC transporter involved in vitamin B12 uptake, BtuC"/>
    <property type="match status" value="1"/>
</dbReference>
<evidence type="ECO:0000256" key="1">
    <source>
        <dbReference type="ARBA" id="ARBA00004651"/>
    </source>
</evidence>
<dbReference type="CDD" id="cd06550">
    <property type="entry name" value="TM_ABC_iron-siderophores_like"/>
    <property type="match status" value="1"/>
</dbReference>
<dbReference type="AlphaFoldDB" id="A0ABD7TWR6"/>